<dbReference type="Proteomes" id="UP000326331">
    <property type="component" value="Chromosome"/>
</dbReference>
<dbReference type="InterPro" id="IPR058965">
    <property type="entry name" value="SOI/HabA-like"/>
</dbReference>
<proteinExistence type="predicted"/>
<keyword evidence="1" id="KW-0472">Membrane</keyword>
<name>A0ABX6BZF2_9CHLR</name>
<sequence>MPRGQNQQGHVLIRAGVLLFLLGLLTGLLAPVLENRRMVLSSHLEGVLNGIFLVLVGLVWPRLNLPARWLRIALAAALVGTYTNWATTLAAAALGAGERLMPIAGAGFHGRAAEEALIAVGLGTLTVAMITTSVLVLTGLKDPPEGATAGPR</sequence>
<evidence type="ECO:0000256" key="1">
    <source>
        <dbReference type="SAM" id="Phobius"/>
    </source>
</evidence>
<evidence type="ECO:0000313" key="3">
    <source>
        <dbReference type="Proteomes" id="UP000326331"/>
    </source>
</evidence>
<feature type="transmembrane region" description="Helical" evidence="1">
    <location>
        <begin position="39"/>
        <end position="60"/>
    </location>
</feature>
<feature type="transmembrane region" description="Helical" evidence="1">
    <location>
        <begin position="116"/>
        <end position="137"/>
    </location>
</feature>
<feature type="transmembrane region" description="Helical" evidence="1">
    <location>
        <begin position="72"/>
        <end position="96"/>
    </location>
</feature>
<evidence type="ECO:0000313" key="2">
    <source>
        <dbReference type="EMBL" id="QFG02186.1"/>
    </source>
</evidence>
<gene>
    <name evidence="2" type="ORF">Tbon_02365</name>
</gene>
<dbReference type="RefSeq" id="WP_158066122.1">
    <property type="nucleotide sequence ID" value="NZ_CP042829.1"/>
</dbReference>
<keyword evidence="1" id="KW-1133">Transmembrane helix</keyword>
<organism evidence="2 3">
    <name type="scientific">Tepidiforma bonchosmolovskayae</name>
    <dbReference type="NCBI Taxonomy" id="2601677"/>
    <lineage>
        <taxon>Bacteria</taxon>
        <taxon>Bacillati</taxon>
        <taxon>Chloroflexota</taxon>
        <taxon>Tepidiformia</taxon>
        <taxon>Tepidiformales</taxon>
        <taxon>Tepidiformaceae</taxon>
        <taxon>Tepidiforma</taxon>
    </lineage>
</organism>
<dbReference type="EMBL" id="CP042829">
    <property type="protein sequence ID" value="QFG02186.1"/>
    <property type="molecule type" value="Genomic_DNA"/>
</dbReference>
<keyword evidence="1" id="KW-0812">Transmembrane</keyword>
<keyword evidence="3" id="KW-1185">Reference proteome</keyword>
<dbReference type="Pfam" id="PF26512">
    <property type="entry name" value="SOI"/>
    <property type="match status" value="1"/>
</dbReference>
<reference evidence="2 3" key="1">
    <citation type="submission" date="2019-10" db="EMBL/GenBank/DDBJ databases">
        <title>Thermopilla bonchosmolovskayae gen. nov., sp. nov., a moderately thermophilic Chloroflexi bacterium from a Chukotka hot spring (Arctic, Russia), representing a novel classis Thermopillaia, which include previously uncultivated lineage OLB14.</title>
        <authorList>
            <person name="Kochetkova T.V."/>
            <person name="Zayulina K.S."/>
            <person name="Zhigarkov V.S."/>
            <person name="Minaev N.V."/>
            <person name="Novikov A."/>
            <person name="Toshchakov S.V."/>
            <person name="Elcheninov A.G."/>
            <person name="Kublanov I.V."/>
        </authorList>
    </citation>
    <scope>NUCLEOTIDE SEQUENCE [LARGE SCALE GENOMIC DNA]</scope>
    <source>
        <strain evidence="2 3">3753O</strain>
    </source>
</reference>
<accession>A0ABX6BZF2</accession>
<protein>
    <submittedName>
        <fullName evidence="2">Hydrogenase</fullName>
    </submittedName>
</protein>
<feature type="transmembrane region" description="Helical" evidence="1">
    <location>
        <begin position="12"/>
        <end position="33"/>
    </location>
</feature>